<organism evidence="10 11">
    <name type="scientific">Lentilactobacillus rapi</name>
    <dbReference type="NCBI Taxonomy" id="481723"/>
    <lineage>
        <taxon>Bacteria</taxon>
        <taxon>Bacillati</taxon>
        <taxon>Bacillota</taxon>
        <taxon>Bacilli</taxon>
        <taxon>Lactobacillales</taxon>
        <taxon>Lactobacillaceae</taxon>
        <taxon>Lentilactobacillus</taxon>
    </lineage>
</organism>
<accession>A0A512PLS5</accession>
<protein>
    <recommendedName>
        <fullName evidence="9">Gram-positive cocci surface proteins LPxTG domain-containing protein</fullName>
    </recommendedName>
</protein>
<dbReference type="Pfam" id="PF06458">
    <property type="entry name" value="MucBP"/>
    <property type="match status" value="1"/>
</dbReference>
<evidence type="ECO:0000259" key="9">
    <source>
        <dbReference type="PROSITE" id="PS50847"/>
    </source>
</evidence>
<evidence type="ECO:0000256" key="6">
    <source>
        <dbReference type="SAM" id="Coils"/>
    </source>
</evidence>
<evidence type="ECO:0000256" key="2">
    <source>
        <dbReference type="ARBA" id="ARBA00022525"/>
    </source>
</evidence>
<feature type="region of interest" description="Disordered" evidence="7">
    <location>
        <begin position="1481"/>
        <end position="1500"/>
    </location>
</feature>
<evidence type="ECO:0000256" key="7">
    <source>
        <dbReference type="SAM" id="MobiDB-lite"/>
    </source>
</evidence>
<keyword evidence="6" id="KW-0175">Coiled coil</keyword>
<keyword evidence="1" id="KW-0134">Cell wall</keyword>
<feature type="region of interest" description="Disordered" evidence="7">
    <location>
        <begin position="67"/>
        <end position="170"/>
    </location>
</feature>
<dbReference type="OrthoDB" id="2250692at2"/>
<dbReference type="PROSITE" id="PS50847">
    <property type="entry name" value="GRAM_POS_ANCHORING"/>
    <property type="match status" value="1"/>
</dbReference>
<reference evidence="10 11" key="1">
    <citation type="submission" date="2019-07" db="EMBL/GenBank/DDBJ databases">
        <title>Whole genome shotgun sequence of Lactobacillus rapi NBRC 109618.</title>
        <authorList>
            <person name="Hosoyama A."/>
            <person name="Uohara A."/>
            <person name="Ohji S."/>
            <person name="Ichikawa N."/>
        </authorList>
    </citation>
    <scope>NUCLEOTIDE SEQUENCE [LARGE SCALE GENOMIC DNA]</scope>
    <source>
        <strain evidence="10 11">NBRC 109618</strain>
    </source>
</reference>
<name>A0A512PLS5_9LACO</name>
<dbReference type="GO" id="GO:0006357">
    <property type="term" value="P:regulation of transcription by RNA polymerase II"/>
    <property type="evidence" value="ECO:0007669"/>
    <property type="project" value="TreeGrafter"/>
</dbReference>
<feature type="compositionally biased region" description="Polar residues" evidence="7">
    <location>
        <begin position="144"/>
        <end position="170"/>
    </location>
</feature>
<dbReference type="PANTHER" id="PTHR46541:SF1">
    <property type="entry name" value="ZINC FINGER PROTEIN AEBP2"/>
    <property type="match status" value="1"/>
</dbReference>
<feature type="compositionally biased region" description="Low complexity" evidence="7">
    <location>
        <begin position="119"/>
        <end position="143"/>
    </location>
</feature>
<feature type="coiled-coil region" evidence="6">
    <location>
        <begin position="262"/>
        <end position="289"/>
    </location>
</feature>
<evidence type="ECO:0000256" key="8">
    <source>
        <dbReference type="SAM" id="Phobius"/>
    </source>
</evidence>
<dbReference type="InterPro" id="IPR022263">
    <property type="entry name" value="KxYKxGKxW"/>
</dbReference>
<dbReference type="InterPro" id="IPR041286">
    <property type="entry name" value="MBG_2"/>
</dbReference>
<dbReference type="RefSeq" id="WP_056982380.1">
    <property type="nucleotide sequence ID" value="NZ_BKAM01000010.1"/>
</dbReference>
<dbReference type="NCBIfam" id="TIGR01167">
    <property type="entry name" value="LPXTG_anchor"/>
    <property type="match status" value="1"/>
</dbReference>
<dbReference type="InterPro" id="IPR019931">
    <property type="entry name" value="LPXTG_anchor"/>
</dbReference>
<comment type="caution">
    <text evidence="10">The sequence shown here is derived from an EMBL/GenBank/DDBJ whole genome shotgun (WGS) entry which is preliminary data.</text>
</comment>
<dbReference type="STRING" id="1423795.FD12_GL002648"/>
<evidence type="ECO:0000256" key="5">
    <source>
        <dbReference type="ARBA" id="ARBA00023088"/>
    </source>
</evidence>
<feature type="compositionally biased region" description="Low complexity" evidence="7">
    <location>
        <begin position="1382"/>
        <end position="1413"/>
    </location>
</feature>
<evidence type="ECO:0000256" key="3">
    <source>
        <dbReference type="ARBA" id="ARBA00022729"/>
    </source>
</evidence>
<keyword evidence="8" id="KW-1133">Transmembrane helix</keyword>
<keyword evidence="2" id="KW-0964">Secreted</keyword>
<keyword evidence="4" id="KW-0677">Repeat</keyword>
<dbReference type="EMBL" id="BKAM01000010">
    <property type="protein sequence ID" value="GEP72154.1"/>
    <property type="molecule type" value="Genomic_DNA"/>
</dbReference>
<keyword evidence="3" id="KW-0732">Signal</keyword>
<feature type="compositionally biased region" description="Low complexity" evidence="7">
    <location>
        <begin position="79"/>
        <end position="99"/>
    </location>
</feature>
<dbReference type="Gene3D" id="3.10.430.110">
    <property type="match status" value="5"/>
</dbReference>
<evidence type="ECO:0000256" key="4">
    <source>
        <dbReference type="ARBA" id="ARBA00022737"/>
    </source>
</evidence>
<dbReference type="PANTHER" id="PTHR46541">
    <property type="entry name" value="ZINC FINGER PROTEIN AEBP2"/>
    <property type="match status" value="1"/>
</dbReference>
<dbReference type="Proteomes" id="UP000321569">
    <property type="component" value="Unassembled WGS sequence"/>
</dbReference>
<evidence type="ECO:0000313" key="10">
    <source>
        <dbReference type="EMBL" id="GEP72154.1"/>
    </source>
</evidence>
<dbReference type="GO" id="GO:0008270">
    <property type="term" value="F:zinc ion binding"/>
    <property type="evidence" value="ECO:0007669"/>
    <property type="project" value="UniProtKB-KW"/>
</dbReference>
<feature type="region of interest" description="Disordered" evidence="7">
    <location>
        <begin position="1373"/>
        <end position="1468"/>
    </location>
</feature>
<dbReference type="Pfam" id="PF19258">
    <property type="entry name" value="KxYKxGKxW_sig"/>
    <property type="match status" value="1"/>
</dbReference>
<dbReference type="InterPro" id="IPR009459">
    <property type="entry name" value="MucBP_dom"/>
</dbReference>
<keyword evidence="8" id="KW-0812">Transmembrane</keyword>
<feature type="domain" description="Gram-positive cocci surface proteins LPxTG" evidence="9">
    <location>
        <begin position="1513"/>
        <end position="1546"/>
    </location>
</feature>
<proteinExistence type="predicted"/>
<evidence type="ECO:0000313" key="11">
    <source>
        <dbReference type="Proteomes" id="UP000321569"/>
    </source>
</evidence>
<feature type="compositionally biased region" description="Polar residues" evidence="7">
    <location>
        <begin position="67"/>
        <end position="78"/>
    </location>
</feature>
<dbReference type="Pfam" id="PF00746">
    <property type="entry name" value="Gram_pos_anchor"/>
    <property type="match status" value="1"/>
</dbReference>
<evidence type="ECO:0000256" key="1">
    <source>
        <dbReference type="ARBA" id="ARBA00022512"/>
    </source>
</evidence>
<keyword evidence="8" id="KW-0472">Membrane</keyword>
<keyword evidence="5" id="KW-0572">Peptidoglycan-anchor</keyword>
<dbReference type="NCBIfam" id="TIGR03715">
    <property type="entry name" value="KxYKxGKxW"/>
    <property type="match status" value="1"/>
</dbReference>
<feature type="compositionally biased region" description="Basic residues" evidence="7">
    <location>
        <begin position="1422"/>
        <end position="1446"/>
    </location>
</feature>
<dbReference type="InterPro" id="IPR041277">
    <property type="entry name" value="MBG_Lactobacillales"/>
</dbReference>
<feature type="transmembrane region" description="Helical" evidence="8">
    <location>
        <begin position="1523"/>
        <end position="1540"/>
    </location>
</feature>
<dbReference type="Pfam" id="PF18676">
    <property type="entry name" value="MBG_2"/>
    <property type="match status" value="1"/>
</dbReference>
<dbReference type="Pfam" id="PF17883">
    <property type="entry name" value="MBG"/>
    <property type="match status" value="5"/>
</dbReference>
<dbReference type="Gene3D" id="3.10.20.320">
    <property type="entry name" value="Putative peptidoglycan bound protein (lpxtg motif)"/>
    <property type="match status" value="1"/>
</dbReference>
<sequence>MRRYQYDQITDTEPSVTRYKLYKAKKQWVVQGMTTVALLLGVHEAQVHGVPGLMAPDITTAHADTLNDQAQPTNDSAVTATQNVQQDDQNNDQENSTQTAMVATKTVVNTQDESETDQATVDNAANETTTATTSATQAVKASTGSTAPATSVNTESTNNEVATSQSPSKNNVTAVKATVQKIATPKVKSATDFNKQAAKITAQAQKVADNVNAVVKADAQQANAKSDDTVVHDSGLDAIQAHVNSELKQVKATTSMKLPKKLAQMQTTLNQANELLQSMRTELDVANKMLLEDKNGVNTQQVSDSEQALNKIVLPADTTAKIDEYGDLVVSTNNHASYQSVLNQMDSKGLTKAFRNVVDPVQLYYGTKGYNDAELLAAAKSAIKTRLGSLDITQDGSTIKTEPFYEAPTITYYNSLLPYWEKLQTEYTSGSAADLMLAAAEYFGAVQALGNITSGNLRTNSDQQQSTDNTSFALIINVDEYNNPIFTENVGPRIKAGDLLNNAGLVVDPTNPETDNGASVNNLVSPSGNSDTTYYVGKVGTEIANPTIKSSVPNFTYVSTEGPTKLSSILGGKTMQLVINHWKSAATPAVTALKAQVGDVTKVGDGTTTFKDVPTVTLSGEAGVKTPTFTADDFDWSQVKATPGSYSITLNASGIAKITALNANTTLATADITAGHATITAKTPTTVAIKAQVGDVTKVEDGTTTFKDEPTVTLSGEAGLKTPTFTADDFDWSQVKATPGSYSITLNATGIAKITALNANTTLATADVTAGHATITAKTPTTVAIKAKVGDVTKLEDGTTTFKDVPTVTLSGETGLKNPTFTVDDFDWSQVKATPGTYSITLNAKGIAKITALNANTTLATTDITVGHATITAKTPTTVAIKAQVGNVTKPYDGTTSFKAVPTVTLSGKSVLATPTFTAADFDWSQVKPDAGQYTVTLNAAGIKKITDANDGTTLATNDVTSGTVTINKAAITITPDNASKVQGQADPKLTATVTKPAAGADVKYTVSRAAGEEPGQYAITVTASATDNPNYTITANKGTFTIVAPNSVLATVGNVTKTYDGTTDFNGADNSVPKVTLTGGTDVVTPTFDHSDFDWSQVNANAGSYSVTLNAAGLKKITDANKGVQATAQAGHAIINKAAITITANDASKTAGQADPTFTATVSGLPTAGVKPVYTVSRVAGETPGTYAINVTATDAANPNYTITVKAGQFTIVANDFSWQAVYVDEAGKQLADPVSGEHLKAGDSYTTIAKYIDGYYLTAMPTNATGKIGDANVTIKYVYNKVGSYAIVSPSGQVTSVTYVVDHTDPTKVSAPTNQVVPYISGYYAVGPNGNLGLVDSTNPSRGYVLPTITNPGAISSIHYVAVNGGGGNGGNGGGSVTPSNNANNNNNAGSTTNNGATVSGNNDQNQTTNRNDQKTKPTTTKKKTAKKSAKKATKKAKTTKKATRNNQSGASRQAAKVNGNQTRGTRDRVARYTTNGTGVTKLSSTVGGNGQTGQNHKLPENQQVEKAATLPQTGDSNSPIAALIGVALAGLLGLFGIKKRKEI</sequence>
<gene>
    <name evidence="10" type="ORF">LRA02_10220</name>
</gene>
<dbReference type="InterPro" id="IPR052130">
    <property type="entry name" value="AEBP2/jing_C2H2-ZnF"/>
</dbReference>